<dbReference type="Gene3D" id="3.10.450.50">
    <property type="match status" value="1"/>
</dbReference>
<evidence type="ECO:0008006" key="3">
    <source>
        <dbReference type="Google" id="ProtNLM"/>
    </source>
</evidence>
<evidence type="ECO:0000313" key="2">
    <source>
        <dbReference type="Proteomes" id="UP000320216"/>
    </source>
</evidence>
<reference evidence="1 2" key="1">
    <citation type="submission" date="2019-07" db="EMBL/GenBank/DDBJ databases">
        <title>Full genome sequence of Humibacter sp. WJ7-1.</title>
        <authorList>
            <person name="Im W.-T."/>
        </authorList>
    </citation>
    <scope>NUCLEOTIDE SEQUENCE [LARGE SCALE GENOMIC DNA]</scope>
    <source>
        <strain evidence="1 2">WJ7-1</strain>
    </source>
</reference>
<dbReference type="OrthoDB" id="4977344at2"/>
<dbReference type="KEGG" id="huw:FPZ11_03460"/>
<sequence>MLLFALLGGNGAKAAAESYLSALAKGDATSANRLAHVNTAEHDNAMLTNSVLSSAKAKITDAKVTRTASSRSSDLTYVYVTYSLGGTSYHDTMQLQKDAKGWYVREGLTYRLPMLDGSSSSSNAGYSVKGSSTAVTVDDYGMVAYPGLYEATSPNQFYTLSESVTVTAAPDAATTIKGVSLTPSQKYVDAVQKQVDAHYDKCATLTDYYQIEDCGIELGFPDNVMITGSKVAVKIGTHPKVSVDDSDSYNQFKLDDGSFSATITGETYDGGTGSEQIEAGAGYASADITIKDGKVVVTFD</sequence>
<keyword evidence="2" id="KW-1185">Reference proteome</keyword>
<organism evidence="1 2">
    <name type="scientific">Humibacter ginsenosidimutans</name>
    <dbReference type="NCBI Taxonomy" id="2599293"/>
    <lineage>
        <taxon>Bacteria</taxon>
        <taxon>Bacillati</taxon>
        <taxon>Actinomycetota</taxon>
        <taxon>Actinomycetes</taxon>
        <taxon>Micrococcales</taxon>
        <taxon>Microbacteriaceae</taxon>
        <taxon>Humibacter</taxon>
    </lineage>
</organism>
<evidence type="ECO:0000313" key="1">
    <source>
        <dbReference type="EMBL" id="QDZ13965.1"/>
    </source>
</evidence>
<name>A0A5B8M275_9MICO</name>
<accession>A0A5B8M275</accession>
<dbReference type="Proteomes" id="UP000320216">
    <property type="component" value="Chromosome"/>
</dbReference>
<gene>
    <name evidence="1" type="ORF">FPZ11_03460</name>
</gene>
<protein>
    <recommendedName>
        <fullName evidence="3">DUF4878 domain-containing protein</fullName>
    </recommendedName>
</protein>
<dbReference type="AlphaFoldDB" id="A0A5B8M275"/>
<proteinExistence type="predicted"/>
<dbReference type="RefSeq" id="WP_146318401.1">
    <property type="nucleotide sequence ID" value="NZ_CP042305.1"/>
</dbReference>
<dbReference type="EMBL" id="CP042305">
    <property type="protein sequence ID" value="QDZ13965.1"/>
    <property type="molecule type" value="Genomic_DNA"/>
</dbReference>